<reference evidence="2" key="1">
    <citation type="submission" date="2008-02" db="EMBL/GenBank/DDBJ databases">
        <authorList>
            <consortium name="The Broad Institute Genome Sequencing Platform"/>
            <person name="Fischbach M."/>
            <person name="Ward D."/>
            <person name="Young S."/>
            <person name="Jaffe D."/>
            <person name="Gnerre S."/>
            <person name="Berlin A."/>
            <person name="Heiman D."/>
            <person name="Hepburn T."/>
            <person name="Sykes S."/>
            <person name="Alvarado L."/>
            <person name="Kodira C.D."/>
            <person name="Straight P."/>
            <person name="Clardy J."/>
            <person name="Hung D."/>
            <person name="Kolter R."/>
            <person name="Mekalanos J."/>
            <person name="Walker S."/>
            <person name="Walsh C.T."/>
            <person name="Lander E."/>
            <person name="Galagan J."/>
            <person name="Nusbaum C."/>
            <person name="Birren B."/>
        </authorList>
    </citation>
    <scope>NUCLEOTIDE SEQUENCE [LARGE SCALE GENOMIC DNA]</scope>
    <source>
        <strain evidence="2">ATCC 25486 / DSM 40338 / CBS 914.69 / JCM 4507 / NBRC 13074 / NRRL 2958 / 5647</strain>
    </source>
</reference>
<dbReference type="SUPFAM" id="SSF46689">
    <property type="entry name" value="Homeodomain-like"/>
    <property type="match status" value="1"/>
</dbReference>
<keyword evidence="2" id="KW-1185">Reference proteome</keyword>
<proteinExistence type="predicted"/>
<evidence type="ECO:0000313" key="2">
    <source>
        <dbReference type="Proteomes" id="UP000002805"/>
    </source>
</evidence>
<dbReference type="InterPro" id="IPR009057">
    <property type="entry name" value="Homeodomain-like_sf"/>
</dbReference>
<dbReference type="InterPro" id="IPR027434">
    <property type="entry name" value="Homing_endonucl"/>
</dbReference>
<sequence>MPECIPMPFHPPETRHRAIALLRTGAKNAHVARILDVPSGTISYWKHMDRAERGECPGAHRSRCPRCDEVLEWSAYAYLLGLYLGDGHIIQNRSMRTPSLSIFCDDSWPGLMDACESTMRTVFRDNAVCRVQRRGSHEVKLYSKHLWCLFPQHGPGRKHERKIALEPWQQEIVDAHPWDFVRGLVHSDGCRNMNWTTRVVNGERKRYEYPRYFFTNVSDDIRQLFTDTLDKLGVEWTHCTRNGSPYNISVARRASVALMDAHVGPKY</sequence>
<dbReference type="Proteomes" id="UP000002805">
    <property type="component" value="Chromosome"/>
</dbReference>
<reference evidence="2" key="2">
    <citation type="submission" date="2009-10" db="EMBL/GenBank/DDBJ databases">
        <title>The genome sequence of Streptomyces pristinaespiralis strain ATCC 25486.</title>
        <authorList>
            <consortium name="The Broad Institute Genome Sequencing Platform"/>
            <consortium name="Broad Institute Microbial Sequencing Center"/>
            <person name="Fischbach M."/>
            <person name="Godfrey P."/>
            <person name="Ward D."/>
            <person name="Young S."/>
            <person name="Zeng Q."/>
            <person name="Koehrsen M."/>
            <person name="Alvarado L."/>
            <person name="Berlin A.M."/>
            <person name="Bochicchio J."/>
            <person name="Borenstein D."/>
            <person name="Chapman S.B."/>
            <person name="Chen Z."/>
            <person name="Engels R."/>
            <person name="Freedman E."/>
            <person name="Gellesch M."/>
            <person name="Goldberg J."/>
            <person name="Griggs A."/>
            <person name="Gujja S."/>
            <person name="Heilman E.R."/>
            <person name="Heiman D.I."/>
            <person name="Hepburn T.A."/>
            <person name="Howarth C."/>
            <person name="Jen D."/>
            <person name="Larson L."/>
            <person name="Lewis B."/>
            <person name="Mehta T."/>
            <person name="Park D."/>
            <person name="Pearson M."/>
            <person name="Richards J."/>
            <person name="Roberts A."/>
            <person name="Saif S."/>
            <person name="Shea T.D."/>
            <person name="Shenoy N."/>
            <person name="Sisk P."/>
            <person name="Stolte C."/>
            <person name="Sykes S.N."/>
            <person name="Thomson T."/>
            <person name="Walk T."/>
            <person name="White J."/>
            <person name="Yandava C."/>
            <person name="Straight P."/>
            <person name="Clardy J."/>
            <person name="Hung D."/>
            <person name="Kolter R."/>
            <person name="Mekalanos J."/>
            <person name="Walker S."/>
            <person name="Walsh C.T."/>
            <person name="Wieland-Brown L.C."/>
            <person name="Haas B."/>
            <person name="Nusbaum C."/>
            <person name="Birren B."/>
        </authorList>
    </citation>
    <scope>NUCLEOTIDE SEQUENCE [LARGE SCALE GENOMIC DNA]</scope>
    <source>
        <strain evidence="2">ATCC 25486 / DSM 40338 / CBS 914.69 / JCM 4507 / NBRC 13074 / NRRL 2958 / 5647</strain>
    </source>
</reference>
<dbReference type="eggNOG" id="COG3780">
    <property type="taxonomic scope" value="Bacteria"/>
</dbReference>
<dbReference type="AlphaFoldDB" id="B5HG51"/>
<evidence type="ECO:0008006" key="3">
    <source>
        <dbReference type="Google" id="ProtNLM"/>
    </source>
</evidence>
<name>B5HG51_STRE2</name>
<accession>B5HG51</accession>
<evidence type="ECO:0000313" key="1">
    <source>
        <dbReference type="EMBL" id="EDY65812.2"/>
    </source>
</evidence>
<dbReference type="HOGENOM" id="CLU_095291_0_0_11"/>
<protein>
    <recommendedName>
        <fullName evidence="3">Helix-turn-helix domain-containing protein</fullName>
    </recommendedName>
</protein>
<organism evidence="1 2">
    <name type="scientific">Streptomyces pristinaespiralis (strain ATCC 25486 / DSM 40338 / CBS 914.69 / JCM 4507 / KCC S-0507 / NBRC 13074 / NRRL 2958 / 5647)</name>
    <dbReference type="NCBI Taxonomy" id="457429"/>
    <lineage>
        <taxon>Bacteria</taxon>
        <taxon>Bacillati</taxon>
        <taxon>Actinomycetota</taxon>
        <taxon>Actinomycetes</taxon>
        <taxon>Kitasatosporales</taxon>
        <taxon>Streptomycetaceae</taxon>
        <taxon>Streptomyces</taxon>
    </lineage>
</organism>
<gene>
    <name evidence="1" type="ORF">SSDG_04086</name>
</gene>
<dbReference type="Gene3D" id="3.10.28.10">
    <property type="entry name" value="Homing endonucleases"/>
    <property type="match status" value="1"/>
</dbReference>
<dbReference type="EMBL" id="CM000950">
    <property type="protein sequence ID" value="EDY65812.2"/>
    <property type="molecule type" value="Genomic_DNA"/>
</dbReference>